<organism evidence="1 2">
    <name type="scientific">Candidatus Doudnabacteria bacterium RIFCSPHIGHO2_01_FULL_46_24</name>
    <dbReference type="NCBI Taxonomy" id="1817825"/>
    <lineage>
        <taxon>Bacteria</taxon>
        <taxon>Candidatus Doudnaibacteriota</taxon>
    </lineage>
</organism>
<evidence type="ECO:0000313" key="1">
    <source>
        <dbReference type="EMBL" id="OGE81616.1"/>
    </source>
</evidence>
<protein>
    <submittedName>
        <fullName evidence="1">Uncharacterized protein</fullName>
    </submittedName>
</protein>
<reference evidence="1 2" key="1">
    <citation type="journal article" date="2016" name="Nat. Commun.">
        <title>Thousands of microbial genomes shed light on interconnected biogeochemical processes in an aquifer system.</title>
        <authorList>
            <person name="Anantharaman K."/>
            <person name="Brown C.T."/>
            <person name="Hug L.A."/>
            <person name="Sharon I."/>
            <person name="Castelle C.J."/>
            <person name="Probst A.J."/>
            <person name="Thomas B.C."/>
            <person name="Singh A."/>
            <person name="Wilkins M.J."/>
            <person name="Karaoz U."/>
            <person name="Brodie E.L."/>
            <person name="Williams K.H."/>
            <person name="Hubbard S.S."/>
            <person name="Banfield J.F."/>
        </authorList>
    </citation>
    <scope>NUCLEOTIDE SEQUENCE [LARGE SCALE GENOMIC DNA]</scope>
</reference>
<dbReference type="Proteomes" id="UP000178892">
    <property type="component" value="Unassembled WGS sequence"/>
</dbReference>
<dbReference type="EMBL" id="MFEL01000007">
    <property type="protein sequence ID" value="OGE81616.1"/>
    <property type="molecule type" value="Genomic_DNA"/>
</dbReference>
<comment type="caution">
    <text evidence="1">The sequence shown here is derived from an EMBL/GenBank/DDBJ whole genome shotgun (WGS) entry which is preliminary data.</text>
</comment>
<evidence type="ECO:0000313" key="2">
    <source>
        <dbReference type="Proteomes" id="UP000178892"/>
    </source>
</evidence>
<dbReference type="AlphaFoldDB" id="A0A1F5NVB1"/>
<gene>
    <name evidence="1" type="ORF">A2720_00785</name>
</gene>
<sequence length="213" mass="24014">MVIGASLIYSIPAHDFSFAKTSGRVTGEINPGNKNAEIFDGYYPLKLAWENFSPTECNASDDLGDIDEILKNCTYTVGTNWTSMWTVKLSEGYYGFTPEGFHNNNDYDDVGPWQVSFERSVEGDLDKNGKDDAVVILRLNYGGSGSWLNMIILIQLGDGYYEQTANYMFEDREVIRGLSVDNGIITVRIIVKDDNDSYCCPSVYDTYRFRITD</sequence>
<accession>A0A1F5NVB1</accession>
<name>A0A1F5NVB1_9BACT</name>
<dbReference type="STRING" id="1817825.A2720_00785"/>
<proteinExistence type="predicted"/>